<dbReference type="EMBL" id="JACGWX010000004">
    <property type="protein sequence ID" value="MBA8848216.1"/>
    <property type="molecule type" value="Genomic_DNA"/>
</dbReference>
<sequence length="246" mass="24240">MIAAADPAPAPLALGRRALAEGLGAAGLAAVVIGSGVMATRLTDDVGVQLLMNAIATVFGLFVLIAALSGLSGAHLNPAVTLVMLALRRIGRVDAAVYIPAQVAGCLAGAALANLMFGLPAVALSTTDRAEPATLLAEVIATAGLIAVILLLIRQEKDALIAPAVAAYIGAAYFFTSSTSFANPAITIGRVASDTFAGIAPASAGPFIVAQVVGAAIALGFAVTLAPRAAGPRTATPAPPAETARA</sequence>
<dbReference type="GO" id="GO:0015250">
    <property type="term" value="F:water channel activity"/>
    <property type="evidence" value="ECO:0007669"/>
    <property type="project" value="TreeGrafter"/>
</dbReference>
<evidence type="ECO:0000256" key="4">
    <source>
        <dbReference type="ARBA" id="ARBA00022989"/>
    </source>
</evidence>
<evidence type="ECO:0000313" key="9">
    <source>
        <dbReference type="Proteomes" id="UP000585905"/>
    </source>
</evidence>
<keyword evidence="6" id="KW-0813">Transport</keyword>
<organism evidence="8 9">
    <name type="scientific">Microcella alkalica</name>
    <dbReference type="NCBI Taxonomy" id="355930"/>
    <lineage>
        <taxon>Bacteria</taxon>
        <taxon>Bacillati</taxon>
        <taxon>Actinomycetota</taxon>
        <taxon>Actinomycetes</taxon>
        <taxon>Micrococcales</taxon>
        <taxon>Microbacteriaceae</taxon>
        <taxon>Microcella</taxon>
    </lineage>
</organism>
<comment type="similarity">
    <text evidence="2 6">Belongs to the MIP/aquaporin (TC 1.A.8) family.</text>
</comment>
<keyword evidence="9" id="KW-1185">Reference proteome</keyword>
<feature type="transmembrane region" description="Helical" evidence="7">
    <location>
        <begin position="95"/>
        <end position="123"/>
    </location>
</feature>
<keyword evidence="5 7" id="KW-0472">Membrane</keyword>
<dbReference type="RefSeq" id="WP_182491015.1">
    <property type="nucleotide sequence ID" value="NZ_BAAAOV010000004.1"/>
</dbReference>
<dbReference type="PANTHER" id="PTHR19139">
    <property type="entry name" value="AQUAPORIN TRANSPORTER"/>
    <property type="match status" value="1"/>
</dbReference>
<dbReference type="InterPro" id="IPR023271">
    <property type="entry name" value="Aquaporin-like"/>
</dbReference>
<gene>
    <name evidence="8" type="ORF">FHX53_001815</name>
</gene>
<feature type="transmembrane region" description="Helical" evidence="7">
    <location>
        <begin position="196"/>
        <end position="223"/>
    </location>
</feature>
<keyword evidence="4 7" id="KW-1133">Transmembrane helix</keyword>
<dbReference type="InterPro" id="IPR034294">
    <property type="entry name" value="Aquaporin_transptr"/>
</dbReference>
<proteinExistence type="inferred from homology"/>
<accession>A0A839EAF2</accession>
<protein>
    <submittedName>
        <fullName evidence="8">Glycerol uptake facilitator-like aquaporin</fullName>
    </submittedName>
</protein>
<keyword evidence="3 6" id="KW-0812">Transmembrane</keyword>
<feature type="transmembrane region" description="Helical" evidence="7">
    <location>
        <begin position="135"/>
        <end position="153"/>
    </location>
</feature>
<dbReference type="Proteomes" id="UP000585905">
    <property type="component" value="Unassembled WGS sequence"/>
</dbReference>
<dbReference type="PRINTS" id="PR00783">
    <property type="entry name" value="MINTRINSICP"/>
</dbReference>
<name>A0A839EAF2_9MICO</name>
<feature type="transmembrane region" description="Helical" evidence="7">
    <location>
        <begin position="18"/>
        <end position="38"/>
    </location>
</feature>
<reference evidence="8 9" key="1">
    <citation type="submission" date="2020-07" db="EMBL/GenBank/DDBJ databases">
        <title>Sequencing the genomes of 1000 actinobacteria strains.</title>
        <authorList>
            <person name="Klenk H.-P."/>
        </authorList>
    </citation>
    <scope>NUCLEOTIDE SEQUENCE [LARGE SCALE GENOMIC DNA]</scope>
    <source>
        <strain evidence="8 9">DSM 19663</strain>
    </source>
</reference>
<evidence type="ECO:0000256" key="7">
    <source>
        <dbReference type="SAM" id="Phobius"/>
    </source>
</evidence>
<dbReference type="InterPro" id="IPR000425">
    <property type="entry name" value="MIP"/>
</dbReference>
<comment type="subcellular location">
    <subcellularLocation>
        <location evidence="1">Membrane</location>
        <topology evidence="1">Multi-pass membrane protein</topology>
    </subcellularLocation>
</comment>
<evidence type="ECO:0000256" key="6">
    <source>
        <dbReference type="RuleBase" id="RU000477"/>
    </source>
</evidence>
<evidence type="ECO:0000313" key="8">
    <source>
        <dbReference type="EMBL" id="MBA8848216.1"/>
    </source>
</evidence>
<evidence type="ECO:0000256" key="5">
    <source>
        <dbReference type="ARBA" id="ARBA00023136"/>
    </source>
</evidence>
<evidence type="ECO:0000256" key="3">
    <source>
        <dbReference type="ARBA" id="ARBA00022692"/>
    </source>
</evidence>
<dbReference type="AlphaFoldDB" id="A0A839EAF2"/>
<feature type="transmembrane region" description="Helical" evidence="7">
    <location>
        <begin position="160"/>
        <end position="176"/>
    </location>
</feature>
<dbReference type="PANTHER" id="PTHR19139:SF199">
    <property type="entry name" value="MIP17260P"/>
    <property type="match status" value="1"/>
</dbReference>
<evidence type="ECO:0000256" key="1">
    <source>
        <dbReference type="ARBA" id="ARBA00004141"/>
    </source>
</evidence>
<dbReference type="Pfam" id="PF00230">
    <property type="entry name" value="MIP"/>
    <property type="match status" value="1"/>
</dbReference>
<comment type="caution">
    <text evidence="8">The sequence shown here is derived from an EMBL/GenBank/DDBJ whole genome shotgun (WGS) entry which is preliminary data.</text>
</comment>
<dbReference type="SUPFAM" id="SSF81338">
    <property type="entry name" value="Aquaporin-like"/>
    <property type="match status" value="1"/>
</dbReference>
<dbReference type="GO" id="GO:0005886">
    <property type="term" value="C:plasma membrane"/>
    <property type="evidence" value="ECO:0007669"/>
    <property type="project" value="TreeGrafter"/>
</dbReference>
<feature type="transmembrane region" description="Helical" evidence="7">
    <location>
        <begin position="50"/>
        <end position="74"/>
    </location>
</feature>
<evidence type="ECO:0000256" key="2">
    <source>
        <dbReference type="ARBA" id="ARBA00006175"/>
    </source>
</evidence>
<dbReference type="Gene3D" id="1.20.1080.10">
    <property type="entry name" value="Glycerol uptake facilitator protein"/>
    <property type="match status" value="1"/>
</dbReference>